<name>A0A5N5WZ30_9EURO</name>
<accession>A0A5N5WZ30</accession>
<evidence type="ECO:0000313" key="2">
    <source>
        <dbReference type="Proteomes" id="UP000326565"/>
    </source>
</evidence>
<protein>
    <recommendedName>
        <fullName evidence="3">37S ribosomal protein mrp10, mitochondrial</fullName>
    </recommendedName>
</protein>
<dbReference type="PANTHER" id="PTHR28066">
    <property type="entry name" value="37S RIBOSOMAL PROTEIN MRP10, MITOCHONDRIAL"/>
    <property type="match status" value="1"/>
</dbReference>
<dbReference type="InterPro" id="IPR017264">
    <property type="entry name" value="Ribosomal_mS37_fun"/>
</dbReference>
<dbReference type="PIRSF" id="PIRSF037706">
    <property type="entry name" value="MRP10"/>
    <property type="match status" value="1"/>
</dbReference>
<sequence length="126" mass="14182">MPPKGVTTRLNPVRLQTIPHLRVRRPNQHEQNPCVTVMSSMLSMSTAIYIVIGLCKPGLQGVWWSSFRCWASSGYTAEGCAALEQQLRQCMDAPKPKGNKKNTINYHLMRMYPKVVGPKKKEGRLG</sequence>
<dbReference type="OrthoDB" id="2210at2759"/>
<dbReference type="Proteomes" id="UP000326565">
    <property type="component" value="Unassembled WGS sequence"/>
</dbReference>
<dbReference type="GO" id="GO:0005763">
    <property type="term" value="C:mitochondrial small ribosomal subunit"/>
    <property type="evidence" value="ECO:0007669"/>
    <property type="project" value="TreeGrafter"/>
</dbReference>
<keyword evidence="2" id="KW-1185">Reference proteome</keyword>
<dbReference type="GO" id="GO:0003735">
    <property type="term" value="F:structural constituent of ribosome"/>
    <property type="evidence" value="ECO:0007669"/>
    <property type="project" value="InterPro"/>
</dbReference>
<reference evidence="1 2" key="1">
    <citation type="submission" date="2019-04" db="EMBL/GenBank/DDBJ databases">
        <title>Friends and foes A comparative genomics study of 23 Aspergillus species from section Flavi.</title>
        <authorList>
            <consortium name="DOE Joint Genome Institute"/>
            <person name="Kjaerbolling I."/>
            <person name="Vesth T."/>
            <person name="Frisvad J.C."/>
            <person name="Nybo J.L."/>
            <person name="Theobald S."/>
            <person name="Kildgaard S."/>
            <person name="Isbrandt T."/>
            <person name="Kuo A."/>
            <person name="Sato A."/>
            <person name="Lyhne E.K."/>
            <person name="Kogle M.E."/>
            <person name="Wiebenga A."/>
            <person name="Kun R.S."/>
            <person name="Lubbers R.J."/>
            <person name="Makela M.R."/>
            <person name="Barry K."/>
            <person name="Chovatia M."/>
            <person name="Clum A."/>
            <person name="Daum C."/>
            <person name="Haridas S."/>
            <person name="He G."/>
            <person name="LaButti K."/>
            <person name="Lipzen A."/>
            <person name="Mondo S."/>
            <person name="Riley R."/>
            <person name="Salamov A."/>
            <person name="Simmons B.A."/>
            <person name="Magnuson J.K."/>
            <person name="Henrissat B."/>
            <person name="Mortensen U.H."/>
            <person name="Larsen T.O."/>
            <person name="Devries R.P."/>
            <person name="Grigoriev I.V."/>
            <person name="Machida M."/>
            <person name="Baker S.E."/>
            <person name="Andersen M.R."/>
        </authorList>
    </citation>
    <scope>NUCLEOTIDE SEQUENCE [LARGE SCALE GENOMIC DNA]</scope>
    <source>
        <strain evidence="1 2">CBS 151.66</strain>
    </source>
</reference>
<organism evidence="1 2">
    <name type="scientific">Aspergillus leporis</name>
    <dbReference type="NCBI Taxonomy" id="41062"/>
    <lineage>
        <taxon>Eukaryota</taxon>
        <taxon>Fungi</taxon>
        <taxon>Dikarya</taxon>
        <taxon>Ascomycota</taxon>
        <taxon>Pezizomycotina</taxon>
        <taxon>Eurotiomycetes</taxon>
        <taxon>Eurotiomycetidae</taxon>
        <taxon>Eurotiales</taxon>
        <taxon>Aspergillaceae</taxon>
        <taxon>Aspergillus</taxon>
        <taxon>Aspergillus subgen. Circumdati</taxon>
    </lineage>
</organism>
<gene>
    <name evidence="1" type="ORF">BDV29DRAFT_157372</name>
</gene>
<dbReference type="EMBL" id="ML732223">
    <property type="protein sequence ID" value="KAB8073609.1"/>
    <property type="molecule type" value="Genomic_DNA"/>
</dbReference>
<evidence type="ECO:0000313" key="1">
    <source>
        <dbReference type="EMBL" id="KAB8073609.1"/>
    </source>
</evidence>
<dbReference type="AlphaFoldDB" id="A0A5N5WZ30"/>
<proteinExistence type="predicted"/>
<evidence type="ECO:0008006" key="3">
    <source>
        <dbReference type="Google" id="ProtNLM"/>
    </source>
</evidence>
<dbReference type="GO" id="GO:0032543">
    <property type="term" value="P:mitochondrial translation"/>
    <property type="evidence" value="ECO:0007669"/>
    <property type="project" value="InterPro"/>
</dbReference>
<dbReference type="PANTHER" id="PTHR28066:SF1">
    <property type="entry name" value="SMALL RIBOSOMAL SUBUNIT PROTEIN MS37"/>
    <property type="match status" value="1"/>
</dbReference>